<organism evidence="1 2">
    <name type="scientific">Thermoflavifilum aggregans</name>
    <dbReference type="NCBI Taxonomy" id="454188"/>
    <lineage>
        <taxon>Bacteria</taxon>
        <taxon>Pseudomonadati</taxon>
        <taxon>Bacteroidota</taxon>
        <taxon>Chitinophagia</taxon>
        <taxon>Chitinophagales</taxon>
        <taxon>Chitinophagaceae</taxon>
        <taxon>Thermoflavifilum</taxon>
    </lineage>
</organism>
<sequence>MSDPMDAYFLAQLFPHTLFIADPESSEATDKRSGKTVVLIQAIEQIPPLQQLLHDILQSCKLDPRQDAIVLTQDSGETWSWKRIKQEWNPAAVLSFGVIFADIPQADLPLYQPITFDQTPVLHADTLALLHEDKSRKKLLWQALKRIFFRNNQ</sequence>
<dbReference type="EMBL" id="PGFG01000001">
    <property type="protein sequence ID" value="PJJ75243.1"/>
    <property type="molecule type" value="Genomic_DNA"/>
</dbReference>
<gene>
    <name evidence="1" type="ORF">BXY57_0815</name>
</gene>
<accession>A0A2M9CTL4</accession>
<evidence type="ECO:0008006" key="3">
    <source>
        <dbReference type="Google" id="ProtNLM"/>
    </source>
</evidence>
<reference evidence="1 2" key="1">
    <citation type="submission" date="2017-11" db="EMBL/GenBank/DDBJ databases">
        <title>Genomic Encyclopedia of Archaeal and Bacterial Type Strains, Phase II (KMG-II): From Individual Species to Whole Genera.</title>
        <authorList>
            <person name="Goeker M."/>
        </authorList>
    </citation>
    <scope>NUCLEOTIDE SEQUENCE [LARGE SCALE GENOMIC DNA]</scope>
    <source>
        <strain evidence="1 2">DSM 27268</strain>
    </source>
</reference>
<evidence type="ECO:0000313" key="2">
    <source>
        <dbReference type="Proteomes" id="UP000230000"/>
    </source>
</evidence>
<keyword evidence="2" id="KW-1185">Reference proteome</keyword>
<dbReference type="Proteomes" id="UP000230000">
    <property type="component" value="Unassembled WGS sequence"/>
</dbReference>
<name>A0A2M9CTL4_9BACT</name>
<dbReference type="AlphaFoldDB" id="A0A2M9CTL4"/>
<proteinExistence type="predicted"/>
<protein>
    <recommendedName>
        <fullName evidence="3">DNA polymerase III psi subunit</fullName>
    </recommendedName>
</protein>
<dbReference type="OrthoDB" id="824384at2"/>
<evidence type="ECO:0000313" key="1">
    <source>
        <dbReference type="EMBL" id="PJJ75243.1"/>
    </source>
</evidence>
<comment type="caution">
    <text evidence="1">The sequence shown here is derived from an EMBL/GenBank/DDBJ whole genome shotgun (WGS) entry which is preliminary data.</text>
</comment>